<dbReference type="EMBL" id="JELW01000005">
    <property type="protein sequence ID" value="EXV02480.1"/>
    <property type="molecule type" value="Genomic_DNA"/>
</dbReference>
<name>A0A0A1UY51_9HYPO</name>
<proteinExistence type="predicted"/>
<organism evidence="2 3">
    <name type="scientific">Metarhizium robertsii</name>
    <dbReference type="NCBI Taxonomy" id="568076"/>
    <lineage>
        <taxon>Eukaryota</taxon>
        <taxon>Fungi</taxon>
        <taxon>Dikarya</taxon>
        <taxon>Ascomycota</taxon>
        <taxon>Pezizomycotina</taxon>
        <taxon>Sordariomycetes</taxon>
        <taxon>Hypocreomycetidae</taxon>
        <taxon>Hypocreales</taxon>
        <taxon>Clavicipitaceae</taxon>
        <taxon>Metarhizium</taxon>
    </lineage>
</organism>
<feature type="compositionally biased region" description="Basic residues" evidence="1">
    <location>
        <begin position="112"/>
        <end position="122"/>
    </location>
</feature>
<feature type="compositionally biased region" description="Low complexity" evidence="1">
    <location>
        <begin position="89"/>
        <end position="111"/>
    </location>
</feature>
<dbReference type="Proteomes" id="UP000030151">
    <property type="component" value="Unassembled WGS sequence"/>
</dbReference>
<evidence type="ECO:0000313" key="2">
    <source>
        <dbReference type="EMBL" id="EXV02480.1"/>
    </source>
</evidence>
<sequence>MDQVPSLADPYSYLGIQQNGIQLSSDRLFMNDGSTHMYHFRPERPEGSFFYSEAWTRRQISNKQNNAYSQKNTKGKKKDPPSEGGHGTKSGSSKGSSSKGSSSKSSASKTGSSKRRTSKAGHFRPPNNDDYGPAAAAAPARNMSRLDKQLGNSIFSAPRLGIHDQQAANAMHGPSIDRFEVSTYVTGPLFDVARLCLLILVLS</sequence>
<evidence type="ECO:0000313" key="3">
    <source>
        <dbReference type="Proteomes" id="UP000030151"/>
    </source>
</evidence>
<comment type="caution">
    <text evidence="2">The sequence shown here is derived from an EMBL/GenBank/DDBJ whole genome shotgun (WGS) entry which is preliminary data.</text>
</comment>
<dbReference type="AlphaFoldDB" id="A0A0A1UY51"/>
<evidence type="ECO:0000256" key="1">
    <source>
        <dbReference type="SAM" id="MobiDB-lite"/>
    </source>
</evidence>
<reference evidence="2 3" key="1">
    <citation type="submission" date="2014-02" db="EMBL/GenBank/DDBJ databases">
        <title>The genome sequence of the entomopathogenic fungus Metarhizium robertsii ARSEF 2575.</title>
        <authorList>
            <person name="Giuliano Garisto Donzelli B."/>
            <person name="Roe B.A."/>
            <person name="Macmil S.L."/>
            <person name="Krasnoff S.B."/>
            <person name="Gibson D.M."/>
        </authorList>
    </citation>
    <scope>NUCLEOTIDE SEQUENCE [LARGE SCALE GENOMIC DNA]</scope>
    <source>
        <strain evidence="2 3">ARSEF 2575</strain>
    </source>
</reference>
<accession>A0A0A1UY51</accession>
<dbReference type="OrthoDB" id="4777302at2759"/>
<feature type="region of interest" description="Disordered" evidence="1">
    <location>
        <begin position="61"/>
        <end position="135"/>
    </location>
</feature>
<gene>
    <name evidence="2" type="ORF">X797_004612</name>
</gene>
<feature type="compositionally biased region" description="Polar residues" evidence="1">
    <location>
        <begin position="61"/>
        <end position="72"/>
    </location>
</feature>
<dbReference type="HOGENOM" id="CLU_081039_0_0_1"/>
<protein>
    <submittedName>
        <fullName evidence="2">Uncharacterized protein</fullName>
    </submittedName>
</protein>